<dbReference type="RefSeq" id="WP_144812830.1">
    <property type="nucleotide sequence ID" value="NZ_VLKP01000003.1"/>
</dbReference>
<dbReference type="SMART" id="SM00363">
    <property type="entry name" value="S4"/>
    <property type="match status" value="1"/>
</dbReference>
<dbReference type="GO" id="GO:0003723">
    <property type="term" value="F:RNA binding"/>
    <property type="evidence" value="ECO:0007669"/>
    <property type="project" value="UniProtKB-KW"/>
</dbReference>
<dbReference type="PANTHER" id="PTHR47683:SF2">
    <property type="entry name" value="RNA-BINDING S4 DOMAIN-CONTAINING PROTEIN"/>
    <property type="match status" value="1"/>
</dbReference>
<feature type="domain" description="RNA-binding S4" evidence="11">
    <location>
        <begin position="5"/>
        <end position="65"/>
    </location>
</feature>
<dbReference type="SUPFAM" id="SSF55120">
    <property type="entry name" value="Pseudouridine synthase"/>
    <property type="match status" value="1"/>
</dbReference>
<proteinExistence type="predicted"/>
<evidence type="ECO:0000256" key="5">
    <source>
        <dbReference type="ARBA" id="ARBA00041420"/>
    </source>
</evidence>
<evidence type="ECO:0000256" key="3">
    <source>
        <dbReference type="ARBA" id="ARBA00038922"/>
    </source>
</evidence>
<dbReference type="EMBL" id="VLKP01000003">
    <property type="protein sequence ID" value="TWI12672.1"/>
    <property type="molecule type" value="Genomic_DNA"/>
</dbReference>
<evidence type="ECO:0000256" key="7">
    <source>
        <dbReference type="ARBA" id="ARBA00042843"/>
    </source>
</evidence>
<evidence type="ECO:0000256" key="6">
    <source>
        <dbReference type="ARBA" id="ARBA00041697"/>
    </source>
</evidence>
<comment type="catalytic activity">
    <reaction evidence="1">
        <text>uridine(35) in tRNA(Tyr) = pseudouridine(35) in tRNA(Tyr)</text>
        <dbReference type="Rhea" id="RHEA:60556"/>
        <dbReference type="Rhea" id="RHEA-COMP:15607"/>
        <dbReference type="Rhea" id="RHEA-COMP:15608"/>
        <dbReference type="ChEBI" id="CHEBI:65314"/>
        <dbReference type="ChEBI" id="CHEBI:65315"/>
    </reaction>
</comment>
<dbReference type="InterPro" id="IPR036986">
    <property type="entry name" value="S4_RNA-bd_sf"/>
</dbReference>
<reference evidence="12 13" key="1">
    <citation type="journal article" date="2015" name="Stand. Genomic Sci.">
        <title>Genomic Encyclopedia of Bacterial and Archaeal Type Strains, Phase III: the genomes of soil and plant-associated and newly described type strains.</title>
        <authorList>
            <person name="Whitman W.B."/>
            <person name="Woyke T."/>
            <person name="Klenk H.P."/>
            <person name="Zhou Y."/>
            <person name="Lilburn T.G."/>
            <person name="Beck B.J."/>
            <person name="De Vos P."/>
            <person name="Vandamme P."/>
            <person name="Eisen J.A."/>
            <person name="Garrity G."/>
            <person name="Hugenholtz P."/>
            <person name="Kyrpides N.C."/>
        </authorList>
    </citation>
    <scope>NUCLEOTIDE SEQUENCE [LARGE SCALE GENOMIC DNA]</scope>
    <source>
        <strain evidence="12 13">CGMCC 1.10136</strain>
    </source>
</reference>
<evidence type="ECO:0000256" key="1">
    <source>
        <dbReference type="ARBA" id="ARBA00036390"/>
    </source>
</evidence>
<sequence length="236" mass="26042">MSPSTRLDKRIAELVPCSRAEAQQYIEGGWVLVDGKVVEEPQAQVATQKVELAAGAHLGKIEPATMLLHKPAGVESADAASLVTPATHTGGDDPDIRMLKRHFHRLVPLMPLDAEASGLLVLTQDGRVRRRLTEDQALIEQEFVVEVAGDIAPYGMARLASGLHYLGRALPPCKVSWQNETRLRFAIKAVQPGQLRHMCREVGLDAVSIRRLRIGRIPLGRMPVGEWRYLPVGERF</sequence>
<organism evidence="12 13">
    <name type="scientific">Aerolutibacter ruishenii</name>
    <dbReference type="NCBI Taxonomy" id="686800"/>
    <lineage>
        <taxon>Bacteria</taxon>
        <taxon>Pseudomonadati</taxon>
        <taxon>Pseudomonadota</taxon>
        <taxon>Gammaproteobacteria</taxon>
        <taxon>Lysobacterales</taxon>
        <taxon>Lysobacteraceae</taxon>
        <taxon>Aerolutibacter</taxon>
    </lineage>
</organism>
<name>A0A562LYP1_9GAMM</name>
<dbReference type="InterPro" id="IPR050343">
    <property type="entry name" value="RsuA_PseudoU_synthase"/>
</dbReference>
<dbReference type="InterPro" id="IPR020103">
    <property type="entry name" value="PsdUridine_synth_cat_dom_sf"/>
</dbReference>
<keyword evidence="10" id="KW-0694">RNA-binding</keyword>
<dbReference type="GO" id="GO:0001522">
    <property type="term" value="P:pseudouridine synthesis"/>
    <property type="evidence" value="ECO:0007669"/>
    <property type="project" value="InterPro"/>
</dbReference>
<dbReference type="GO" id="GO:0006396">
    <property type="term" value="P:RNA processing"/>
    <property type="evidence" value="ECO:0007669"/>
    <property type="project" value="UniProtKB-ARBA"/>
</dbReference>
<evidence type="ECO:0000256" key="8">
    <source>
        <dbReference type="ARBA" id="ARBA00042890"/>
    </source>
</evidence>
<gene>
    <name evidence="12" type="ORF">IP93_01017</name>
</gene>
<evidence type="ECO:0000256" key="4">
    <source>
        <dbReference type="ARBA" id="ARBA00039989"/>
    </source>
</evidence>
<dbReference type="PROSITE" id="PS50889">
    <property type="entry name" value="S4"/>
    <property type="match status" value="1"/>
</dbReference>
<accession>A0A562LYP1</accession>
<dbReference type="CDD" id="cd02555">
    <property type="entry name" value="PSSA_1"/>
    <property type="match status" value="1"/>
</dbReference>
<evidence type="ECO:0000256" key="10">
    <source>
        <dbReference type="PROSITE-ProRule" id="PRU00182"/>
    </source>
</evidence>
<dbReference type="Gene3D" id="3.30.2350.10">
    <property type="entry name" value="Pseudouridine synthase"/>
    <property type="match status" value="1"/>
</dbReference>
<evidence type="ECO:0000256" key="2">
    <source>
        <dbReference type="ARBA" id="ARBA00036535"/>
    </source>
</evidence>
<protein>
    <recommendedName>
        <fullName evidence="4">Dual-specificity RNA pseudouridine synthase RluF</fullName>
        <ecNumber evidence="3">5.4.99.21</ecNumber>
    </recommendedName>
    <alternativeName>
        <fullName evidence="6">23S rRNA pseudouridine(2604) synthase</fullName>
    </alternativeName>
    <alternativeName>
        <fullName evidence="8">Ribosomal large subunit pseudouridine synthase F</fullName>
    </alternativeName>
    <alternativeName>
        <fullName evidence="7">rRNA pseudouridylate synthase F</fullName>
    </alternativeName>
    <alternativeName>
        <fullName evidence="9">rRNA-uridine isomerase F</fullName>
    </alternativeName>
    <alternativeName>
        <fullName evidence="5">tRNA(Tyr) pseudouridine(35) synthase</fullName>
    </alternativeName>
</protein>
<dbReference type="Pfam" id="PF01479">
    <property type="entry name" value="S4"/>
    <property type="match status" value="1"/>
</dbReference>
<dbReference type="InterPro" id="IPR002942">
    <property type="entry name" value="S4_RNA-bd"/>
</dbReference>
<dbReference type="EC" id="5.4.99.21" evidence="3"/>
<dbReference type="PANTHER" id="PTHR47683">
    <property type="entry name" value="PSEUDOURIDINE SYNTHASE FAMILY PROTEIN-RELATED"/>
    <property type="match status" value="1"/>
</dbReference>
<dbReference type="AlphaFoldDB" id="A0A562LYP1"/>
<dbReference type="GO" id="GO:0160138">
    <property type="term" value="F:23S rRNA pseudouridine(2604) synthase activity"/>
    <property type="evidence" value="ECO:0007669"/>
    <property type="project" value="UniProtKB-EC"/>
</dbReference>
<dbReference type="CDD" id="cd00165">
    <property type="entry name" value="S4"/>
    <property type="match status" value="1"/>
</dbReference>
<comment type="caution">
    <text evidence="12">The sequence shown here is derived from an EMBL/GenBank/DDBJ whole genome shotgun (WGS) entry which is preliminary data.</text>
</comment>
<dbReference type="Proteomes" id="UP000316471">
    <property type="component" value="Unassembled WGS sequence"/>
</dbReference>
<evidence type="ECO:0000313" key="13">
    <source>
        <dbReference type="Proteomes" id="UP000316471"/>
    </source>
</evidence>
<keyword evidence="13" id="KW-1185">Reference proteome</keyword>
<evidence type="ECO:0000256" key="9">
    <source>
        <dbReference type="ARBA" id="ARBA00043147"/>
    </source>
</evidence>
<dbReference type="OrthoDB" id="9807213at2"/>
<dbReference type="SUPFAM" id="SSF55174">
    <property type="entry name" value="Alpha-L RNA-binding motif"/>
    <property type="match status" value="1"/>
</dbReference>
<evidence type="ECO:0000259" key="11">
    <source>
        <dbReference type="SMART" id="SM00363"/>
    </source>
</evidence>
<evidence type="ECO:0000313" key="12">
    <source>
        <dbReference type="EMBL" id="TWI12672.1"/>
    </source>
</evidence>
<comment type="catalytic activity">
    <reaction evidence="2">
        <text>uridine(2604) in 23S rRNA = pseudouridine(2604) in 23S rRNA</text>
        <dbReference type="Rhea" id="RHEA:38875"/>
        <dbReference type="Rhea" id="RHEA-COMP:10093"/>
        <dbReference type="Rhea" id="RHEA-COMP:10094"/>
        <dbReference type="ChEBI" id="CHEBI:65314"/>
        <dbReference type="ChEBI" id="CHEBI:65315"/>
        <dbReference type="EC" id="5.4.99.21"/>
    </reaction>
</comment>
<dbReference type="Gene3D" id="3.10.290.10">
    <property type="entry name" value="RNA-binding S4 domain"/>
    <property type="match status" value="1"/>
</dbReference>